<comment type="catalytic activity">
    <reaction evidence="9">
        <text>2-oxoglutarate + O2 + 2 H(+) = ethene + 3 CO2 + H2O</text>
        <dbReference type="Rhea" id="RHEA:31523"/>
        <dbReference type="ChEBI" id="CHEBI:15377"/>
        <dbReference type="ChEBI" id="CHEBI:15378"/>
        <dbReference type="ChEBI" id="CHEBI:15379"/>
        <dbReference type="ChEBI" id="CHEBI:16526"/>
        <dbReference type="ChEBI" id="CHEBI:16810"/>
        <dbReference type="ChEBI" id="CHEBI:18153"/>
        <dbReference type="EC" id="1.13.12.19"/>
    </reaction>
</comment>
<evidence type="ECO:0000256" key="9">
    <source>
        <dbReference type="ARBA" id="ARBA00047725"/>
    </source>
</evidence>
<keyword evidence="11" id="KW-0479">Metal-binding</keyword>
<dbReference type="PROSITE" id="PS51471">
    <property type="entry name" value="FE2OG_OXY"/>
    <property type="match status" value="1"/>
</dbReference>
<keyword evidence="6" id="KW-0266">Ethylene biosynthesis</keyword>
<dbReference type="InterPro" id="IPR027443">
    <property type="entry name" value="IPNS-like_sf"/>
</dbReference>
<dbReference type="InterPro" id="IPR026992">
    <property type="entry name" value="DIOX_N"/>
</dbReference>
<dbReference type="Pfam" id="PF03171">
    <property type="entry name" value="2OG-FeII_Oxy"/>
    <property type="match status" value="1"/>
</dbReference>
<organism evidence="13 14">
    <name type="scientific">Acinetobacter stercoris</name>
    <dbReference type="NCBI Taxonomy" id="2126983"/>
    <lineage>
        <taxon>Bacteria</taxon>
        <taxon>Pseudomonadati</taxon>
        <taxon>Pseudomonadota</taxon>
        <taxon>Gammaproteobacteria</taxon>
        <taxon>Moraxellales</taxon>
        <taxon>Moraxellaceae</taxon>
        <taxon>Acinetobacter</taxon>
    </lineage>
</organism>
<evidence type="ECO:0000256" key="2">
    <source>
        <dbReference type="ARBA" id="ARBA00004767"/>
    </source>
</evidence>
<comment type="cofactor">
    <cofactor evidence="1">
        <name>Fe(2+)</name>
        <dbReference type="ChEBI" id="CHEBI:29033"/>
    </cofactor>
</comment>
<dbReference type="PANTHER" id="PTHR47990">
    <property type="entry name" value="2-OXOGLUTARATE (2OG) AND FE(II)-DEPENDENT OXYGENASE SUPERFAMILY PROTEIN-RELATED"/>
    <property type="match status" value="1"/>
</dbReference>
<comment type="catalytic activity">
    <reaction evidence="10">
        <text>L-arginine + 2-oxoglutarate + O2 = guanidine + L-glutamate 5-semialdehyde + succinate + CO2</text>
        <dbReference type="Rhea" id="RHEA:31535"/>
        <dbReference type="ChEBI" id="CHEBI:15379"/>
        <dbReference type="ChEBI" id="CHEBI:16526"/>
        <dbReference type="ChEBI" id="CHEBI:16810"/>
        <dbReference type="ChEBI" id="CHEBI:30031"/>
        <dbReference type="ChEBI" id="CHEBI:30087"/>
        <dbReference type="ChEBI" id="CHEBI:32682"/>
        <dbReference type="ChEBI" id="CHEBI:58066"/>
        <dbReference type="EC" id="1.14.20.7"/>
    </reaction>
</comment>
<gene>
    <name evidence="13" type="primary">efe_2</name>
    <name evidence="13" type="ORF">KPC_2881</name>
</gene>
<dbReference type="GO" id="GO:0102276">
    <property type="term" value="F:2-oxoglutarate oxygenase/decarboxylase (ethylene-forming) activity"/>
    <property type="evidence" value="ECO:0007669"/>
    <property type="project" value="UniProtKB-EC"/>
</dbReference>
<name>A0A2U3N241_9GAMM</name>
<proteinExistence type="inferred from homology"/>
<dbReference type="EMBL" id="OOGT01000163">
    <property type="protein sequence ID" value="SPL71703.1"/>
    <property type="molecule type" value="Genomic_DNA"/>
</dbReference>
<dbReference type="InParanoid" id="A0A2U3N241"/>
<protein>
    <recommendedName>
        <fullName evidence="5">2-oxoglutarate-dependent ethylene/succinate-forming enzyme</fullName>
        <ecNumber evidence="4">1.13.12.19</ecNumber>
        <ecNumber evidence="3">1.14.20.7</ecNumber>
    </recommendedName>
    <alternativeName>
        <fullName evidence="7">2-oxoglutarate dioxygenase (ethylene-forming)</fullName>
    </alternativeName>
    <alternativeName>
        <fullName evidence="8">2-oxoglutarate/L-arginine monooxygenase/decarboxylase (succinate-forming)</fullName>
    </alternativeName>
</protein>
<reference evidence="14" key="1">
    <citation type="submission" date="2018-03" db="EMBL/GenBank/DDBJ databases">
        <authorList>
            <person name="Blom J."/>
        </authorList>
    </citation>
    <scope>NUCLEOTIDE SEQUENCE [LARGE SCALE GENOMIC DNA]</scope>
    <source>
        <strain evidence="14">KPC-SM-21</strain>
    </source>
</reference>
<evidence type="ECO:0000256" key="11">
    <source>
        <dbReference type="RuleBase" id="RU003682"/>
    </source>
</evidence>
<evidence type="ECO:0000256" key="5">
    <source>
        <dbReference type="ARBA" id="ARBA00019045"/>
    </source>
</evidence>
<evidence type="ECO:0000256" key="7">
    <source>
        <dbReference type="ARBA" id="ARBA00031011"/>
    </source>
</evidence>
<evidence type="ECO:0000256" key="1">
    <source>
        <dbReference type="ARBA" id="ARBA00001954"/>
    </source>
</evidence>
<comment type="pathway">
    <text evidence="2">Alkene biosynthesis; ethylene biosynthesis via 2-oxoglutarate.</text>
</comment>
<evidence type="ECO:0000256" key="3">
    <source>
        <dbReference type="ARBA" id="ARBA00012293"/>
    </source>
</evidence>
<dbReference type="GO" id="GO:0009693">
    <property type="term" value="P:ethylene biosynthetic process"/>
    <property type="evidence" value="ECO:0007669"/>
    <property type="project" value="UniProtKB-KW"/>
</dbReference>
<evidence type="ECO:0000313" key="14">
    <source>
        <dbReference type="Proteomes" id="UP000245974"/>
    </source>
</evidence>
<sequence>MLSCFVGRPTGVTFMSNSYVLPVVDISKLSSPCLEDRLKVAHALDQACKEVGFLYLKGEQFKVELFEKLHETAQQYFAKSESDKMQNYIGLSQNHSGYVPIGEEQFIENSYDLKEAYDINYDYQSSENRRPLLGPTQWPNDHTFKKHVLNYYQHIKEIGQQVFQGFALAFELDEYYFTPHIANAPSQLRLIHYPYHPDITDKAGIGAHTDYECFTLLFPTATGLQVLDKTGKWIDIPLIEGTLVMNIGDMMEILSNGRYLATKHRVKKVSEERYSFPFFFSCDYDYIIQPLIKDEAPKYSALRGGEHLFNQTAQTFNYLKEKLKKGEIKLENAQPLHSFGLNAHQESI</sequence>
<keyword evidence="11" id="KW-0408">Iron</keyword>
<dbReference type="Proteomes" id="UP000245974">
    <property type="component" value="Unassembled WGS sequence"/>
</dbReference>
<dbReference type="Pfam" id="PF14226">
    <property type="entry name" value="DIOX_N"/>
    <property type="match status" value="1"/>
</dbReference>
<dbReference type="GO" id="GO:0046872">
    <property type="term" value="F:metal ion binding"/>
    <property type="evidence" value="ECO:0007669"/>
    <property type="project" value="UniProtKB-KW"/>
</dbReference>
<dbReference type="InterPro" id="IPR044861">
    <property type="entry name" value="IPNS-like_FE2OG_OXY"/>
</dbReference>
<keyword evidence="14" id="KW-1185">Reference proteome</keyword>
<dbReference type="InterPro" id="IPR005123">
    <property type="entry name" value="Oxoglu/Fe-dep_dioxygenase_dom"/>
</dbReference>
<keyword evidence="11 13" id="KW-0560">Oxidoreductase</keyword>
<dbReference type="EC" id="1.13.12.19" evidence="4"/>
<comment type="similarity">
    <text evidence="11">Belongs to the iron/ascorbate-dependent oxidoreductase family.</text>
</comment>
<evidence type="ECO:0000256" key="10">
    <source>
        <dbReference type="ARBA" id="ARBA00049359"/>
    </source>
</evidence>
<dbReference type="SUPFAM" id="SSF51197">
    <property type="entry name" value="Clavaminate synthase-like"/>
    <property type="match status" value="1"/>
</dbReference>
<dbReference type="EC" id="1.14.20.7" evidence="3"/>
<evidence type="ECO:0000259" key="12">
    <source>
        <dbReference type="PROSITE" id="PS51471"/>
    </source>
</evidence>
<accession>A0A2U3N241</accession>
<dbReference type="AlphaFoldDB" id="A0A2U3N241"/>
<dbReference type="Gene3D" id="2.60.120.330">
    <property type="entry name" value="B-lactam Antibiotic, Isopenicillin N Synthase, Chain"/>
    <property type="match status" value="1"/>
</dbReference>
<dbReference type="PRINTS" id="PR00682">
    <property type="entry name" value="IPNSYNTHASE"/>
</dbReference>
<evidence type="ECO:0000256" key="8">
    <source>
        <dbReference type="ARBA" id="ARBA00031282"/>
    </source>
</evidence>
<dbReference type="InterPro" id="IPR050231">
    <property type="entry name" value="Iron_ascorbate_oxido_reductase"/>
</dbReference>
<feature type="domain" description="Fe2OG dioxygenase" evidence="12">
    <location>
        <begin position="184"/>
        <end position="282"/>
    </location>
</feature>
<evidence type="ECO:0000256" key="4">
    <source>
        <dbReference type="ARBA" id="ARBA00012531"/>
    </source>
</evidence>
<evidence type="ECO:0000256" key="6">
    <source>
        <dbReference type="ARBA" id="ARBA00022666"/>
    </source>
</evidence>
<evidence type="ECO:0000313" key="13">
    <source>
        <dbReference type="EMBL" id="SPL71703.1"/>
    </source>
</evidence>